<accession>A0ABV2R710</accession>
<proteinExistence type="predicted"/>
<organism evidence="2 3">
    <name type="scientific">Kaistia defluvii</name>
    <dbReference type="NCBI Taxonomy" id="410841"/>
    <lineage>
        <taxon>Bacteria</taxon>
        <taxon>Pseudomonadati</taxon>
        <taxon>Pseudomonadota</taxon>
        <taxon>Alphaproteobacteria</taxon>
        <taxon>Hyphomicrobiales</taxon>
        <taxon>Kaistiaceae</taxon>
        <taxon>Kaistia</taxon>
    </lineage>
</organism>
<reference evidence="2 3" key="1">
    <citation type="submission" date="2024-06" db="EMBL/GenBank/DDBJ databases">
        <title>Sorghum-associated microbial communities from plants grown in Nebraska, USA.</title>
        <authorList>
            <person name="Schachtman D."/>
        </authorList>
    </citation>
    <scope>NUCLEOTIDE SEQUENCE [LARGE SCALE GENOMIC DNA]</scope>
    <source>
        <strain evidence="2 3">3207</strain>
    </source>
</reference>
<gene>
    <name evidence="2" type="ORF">ABIE08_004403</name>
</gene>
<protein>
    <submittedName>
        <fullName evidence="2">Uncharacterized protein</fullName>
    </submittedName>
</protein>
<evidence type="ECO:0000256" key="1">
    <source>
        <dbReference type="SAM" id="MobiDB-lite"/>
    </source>
</evidence>
<evidence type="ECO:0000313" key="2">
    <source>
        <dbReference type="EMBL" id="MET4636445.1"/>
    </source>
</evidence>
<sequence>MNPHLTQSPYALARKSPHPIRIRPTYRNLFASTPCPALSTPPAHPEVSTAKDASPNVQASGRA</sequence>
<dbReference type="Proteomes" id="UP001549321">
    <property type="component" value="Unassembled WGS sequence"/>
</dbReference>
<feature type="region of interest" description="Disordered" evidence="1">
    <location>
        <begin position="37"/>
        <end position="63"/>
    </location>
</feature>
<dbReference type="EMBL" id="JBEPSM010000004">
    <property type="protein sequence ID" value="MET4636445.1"/>
    <property type="molecule type" value="Genomic_DNA"/>
</dbReference>
<evidence type="ECO:0000313" key="3">
    <source>
        <dbReference type="Proteomes" id="UP001549321"/>
    </source>
</evidence>
<keyword evidence="3" id="KW-1185">Reference proteome</keyword>
<comment type="caution">
    <text evidence="2">The sequence shown here is derived from an EMBL/GenBank/DDBJ whole genome shotgun (WGS) entry which is preliminary data.</text>
</comment>
<name>A0ABV2R710_9HYPH</name>